<dbReference type="EMBL" id="JAODUP010000704">
    <property type="protein sequence ID" value="KAK2145081.1"/>
    <property type="molecule type" value="Genomic_DNA"/>
</dbReference>
<reference evidence="12" key="1">
    <citation type="journal article" date="2023" name="Mol. Biol. Evol.">
        <title>Third-Generation Sequencing Reveals the Adaptive Role of the Epigenome in Three Deep-Sea Polychaetes.</title>
        <authorList>
            <person name="Perez M."/>
            <person name="Aroh O."/>
            <person name="Sun Y."/>
            <person name="Lan Y."/>
            <person name="Juniper S.K."/>
            <person name="Young C.R."/>
            <person name="Angers B."/>
            <person name="Qian P.Y."/>
        </authorList>
    </citation>
    <scope>NUCLEOTIDE SEQUENCE</scope>
    <source>
        <strain evidence="12">P08H-3</strain>
    </source>
</reference>
<evidence type="ECO:0000256" key="3">
    <source>
        <dbReference type="ARBA" id="ARBA00022676"/>
    </source>
</evidence>
<comment type="caution">
    <text evidence="12">The sequence shown here is derived from an EMBL/GenBank/DDBJ whole genome shotgun (WGS) entry which is preliminary data.</text>
</comment>
<evidence type="ECO:0000256" key="6">
    <source>
        <dbReference type="ARBA" id="ARBA00022968"/>
    </source>
</evidence>
<keyword evidence="5" id="KW-0812">Transmembrane</keyword>
<dbReference type="SUPFAM" id="SSF53448">
    <property type="entry name" value="Nucleotide-diphospho-sugar transferases"/>
    <property type="match status" value="1"/>
</dbReference>
<evidence type="ECO:0000256" key="5">
    <source>
        <dbReference type="ARBA" id="ARBA00022692"/>
    </source>
</evidence>
<keyword evidence="10" id="KW-0325">Glycoprotein</keyword>
<dbReference type="AlphaFoldDB" id="A0AAD9J1R0"/>
<name>A0AAD9J1R0_9ANNE</name>
<evidence type="ECO:0000256" key="8">
    <source>
        <dbReference type="ARBA" id="ARBA00023034"/>
    </source>
</evidence>
<keyword evidence="6" id="KW-0735">Signal-anchor</keyword>
<dbReference type="Gene3D" id="3.90.550.50">
    <property type="match status" value="1"/>
</dbReference>
<organism evidence="12 13">
    <name type="scientific">Paralvinella palmiformis</name>
    <dbReference type="NCBI Taxonomy" id="53620"/>
    <lineage>
        <taxon>Eukaryota</taxon>
        <taxon>Metazoa</taxon>
        <taxon>Spiralia</taxon>
        <taxon>Lophotrochozoa</taxon>
        <taxon>Annelida</taxon>
        <taxon>Polychaeta</taxon>
        <taxon>Sedentaria</taxon>
        <taxon>Canalipalpata</taxon>
        <taxon>Terebellida</taxon>
        <taxon>Terebelliformia</taxon>
        <taxon>Alvinellidae</taxon>
        <taxon>Paralvinella</taxon>
    </lineage>
</organism>
<proteinExistence type="inferred from homology"/>
<comment type="similarity">
    <text evidence="2 11">Belongs to the glycosyltransferase 31 family.</text>
</comment>
<dbReference type="GO" id="GO:0000139">
    <property type="term" value="C:Golgi membrane"/>
    <property type="evidence" value="ECO:0007669"/>
    <property type="project" value="UniProtKB-SubCell"/>
</dbReference>
<keyword evidence="8 11" id="KW-0333">Golgi apparatus</keyword>
<evidence type="ECO:0000256" key="7">
    <source>
        <dbReference type="ARBA" id="ARBA00022989"/>
    </source>
</evidence>
<keyword evidence="3 11" id="KW-0328">Glycosyltransferase</keyword>
<evidence type="ECO:0000256" key="4">
    <source>
        <dbReference type="ARBA" id="ARBA00022679"/>
    </source>
</evidence>
<dbReference type="GO" id="GO:0006493">
    <property type="term" value="P:protein O-linked glycosylation"/>
    <property type="evidence" value="ECO:0007669"/>
    <property type="project" value="TreeGrafter"/>
</dbReference>
<evidence type="ECO:0000256" key="11">
    <source>
        <dbReference type="RuleBase" id="RU363063"/>
    </source>
</evidence>
<gene>
    <name evidence="12" type="ORF">LSH36_704g02027</name>
</gene>
<evidence type="ECO:0000256" key="10">
    <source>
        <dbReference type="ARBA" id="ARBA00023180"/>
    </source>
</evidence>
<sequence>MFHYPLDIDLLRLVSREVNNRGSHTVNPINEVKYPFVLNPDTKCRNEDGENENVFLLLLIKSRLENFEQRRMIRRTWGLQTAIPYIEIRRLFLVGVNVQDRALQHRIGLEHQDFDDILQQFFNDHYFNNTLKMMMGLQWAVQHCPGAQFIAFFDDDYYVNIYNLVRVLQTMKPTQYTNSIVSFVWKNSAVLRDKHLSDWALSYDEYPYRYFPPYPTAGSFIMHMSAAERVHIATKYTKYLHLDDVFLGIIAWKLKINLQHTNDLHYIPIPYSPLRYSRLLAVHGFSDVEMLYMVWKEQQQLLQLKQR</sequence>
<dbReference type="Proteomes" id="UP001208570">
    <property type="component" value="Unassembled WGS sequence"/>
</dbReference>
<evidence type="ECO:0000256" key="1">
    <source>
        <dbReference type="ARBA" id="ARBA00004323"/>
    </source>
</evidence>
<dbReference type="InterPro" id="IPR002659">
    <property type="entry name" value="Glyco_trans_31"/>
</dbReference>
<evidence type="ECO:0000313" key="12">
    <source>
        <dbReference type="EMBL" id="KAK2145081.1"/>
    </source>
</evidence>
<evidence type="ECO:0000256" key="2">
    <source>
        <dbReference type="ARBA" id="ARBA00008661"/>
    </source>
</evidence>
<keyword evidence="13" id="KW-1185">Reference proteome</keyword>
<keyword evidence="4" id="KW-0808">Transferase</keyword>
<keyword evidence="9" id="KW-0472">Membrane</keyword>
<dbReference type="PANTHER" id="PTHR11214">
    <property type="entry name" value="BETA-1,3-N-ACETYLGLUCOSAMINYLTRANSFERASE"/>
    <property type="match status" value="1"/>
</dbReference>
<dbReference type="PANTHER" id="PTHR11214:SF349">
    <property type="entry name" value="BETA-1,3-GALACTOSYLTRANSFERASE BRN"/>
    <property type="match status" value="1"/>
</dbReference>
<dbReference type="GO" id="GO:0016758">
    <property type="term" value="F:hexosyltransferase activity"/>
    <property type="evidence" value="ECO:0007669"/>
    <property type="project" value="InterPro"/>
</dbReference>
<evidence type="ECO:0000256" key="9">
    <source>
        <dbReference type="ARBA" id="ARBA00023136"/>
    </source>
</evidence>
<dbReference type="Pfam" id="PF01762">
    <property type="entry name" value="Galactosyl_T"/>
    <property type="match status" value="1"/>
</dbReference>
<accession>A0AAD9J1R0</accession>
<keyword evidence="7" id="KW-1133">Transmembrane helix</keyword>
<dbReference type="InterPro" id="IPR029044">
    <property type="entry name" value="Nucleotide-diphossugar_trans"/>
</dbReference>
<dbReference type="FunFam" id="3.90.550.50:FF:000001">
    <property type="entry name" value="Hexosyltransferase"/>
    <property type="match status" value="1"/>
</dbReference>
<dbReference type="EC" id="2.4.1.-" evidence="11"/>
<comment type="subcellular location">
    <subcellularLocation>
        <location evidence="1 11">Golgi apparatus membrane</location>
        <topology evidence="1 11">Single-pass type II membrane protein</topology>
    </subcellularLocation>
</comment>
<evidence type="ECO:0000313" key="13">
    <source>
        <dbReference type="Proteomes" id="UP001208570"/>
    </source>
</evidence>
<protein>
    <recommendedName>
        <fullName evidence="11">Hexosyltransferase</fullName>
        <ecNumber evidence="11">2.4.1.-</ecNumber>
    </recommendedName>
</protein>
<dbReference type="GO" id="GO:0008194">
    <property type="term" value="F:UDP-glycosyltransferase activity"/>
    <property type="evidence" value="ECO:0007669"/>
    <property type="project" value="TreeGrafter"/>
</dbReference>